<feature type="region of interest" description="Disordered" evidence="1">
    <location>
        <begin position="159"/>
        <end position="223"/>
    </location>
</feature>
<sequence>MPRATQKAKKVEIDPEDAIKLGKARRQLQVEKEERLLASIQTMDHLFARIRGVGDTEPQRPQLWRDDVGFWNRSHVQHWNKHAPEGVRPSSAAGRTSYQKNYETPTTRRWLYDGEYLESSPQIRGPVNTRQTYLRDRFNSLRRSSRPSVRGSYDSGYGFARRHLSHRPSTDVHELSGEAEVEVAATPSPSTRYEISQQTLSDDFHLSRPYSGAPEAEDEQAQPVLTVLRTTTRLYQVHRVPPTRSRGSAHGRHYDSKQAPKPSHSALQRTGTREYSRAGPINEGQLAQGGSMPDFDQRSRYQTSKPHGWDEDWVAETTGDEAKSPQHGSSTSVPRYSYGNQAQPSAAKRSRSWDDDDEERRDEDAINNGYDGNETPAYSRSTFASRKRLRLYWRY</sequence>
<protein>
    <submittedName>
        <fullName evidence="2">Uncharacterized protein</fullName>
    </submittedName>
</protein>
<feature type="compositionally biased region" description="Polar residues" evidence="1">
    <location>
        <begin position="187"/>
        <end position="201"/>
    </location>
</feature>
<evidence type="ECO:0000313" key="3">
    <source>
        <dbReference type="Proteomes" id="UP000294003"/>
    </source>
</evidence>
<gene>
    <name evidence="2" type="ORF">DL762_005281</name>
</gene>
<accession>A0ABY0H5C1</accession>
<proteinExistence type="predicted"/>
<dbReference type="EMBL" id="QJNS01000141">
    <property type="protein sequence ID" value="RYO85260.1"/>
    <property type="molecule type" value="Genomic_DNA"/>
</dbReference>
<evidence type="ECO:0000313" key="2">
    <source>
        <dbReference type="EMBL" id="RYO85260.1"/>
    </source>
</evidence>
<feature type="compositionally biased region" description="Polar residues" evidence="1">
    <location>
        <begin position="326"/>
        <end position="344"/>
    </location>
</feature>
<organism evidence="2 3">
    <name type="scientific">Monosporascus cannonballus</name>
    <dbReference type="NCBI Taxonomy" id="155416"/>
    <lineage>
        <taxon>Eukaryota</taxon>
        <taxon>Fungi</taxon>
        <taxon>Dikarya</taxon>
        <taxon>Ascomycota</taxon>
        <taxon>Pezizomycotina</taxon>
        <taxon>Sordariomycetes</taxon>
        <taxon>Xylariomycetidae</taxon>
        <taxon>Xylariales</taxon>
        <taxon>Xylariales incertae sedis</taxon>
        <taxon>Monosporascus</taxon>
    </lineage>
</organism>
<feature type="region of interest" description="Disordered" evidence="1">
    <location>
        <begin position="235"/>
        <end position="378"/>
    </location>
</feature>
<name>A0ABY0H5C1_9PEZI</name>
<keyword evidence="3" id="KW-1185">Reference proteome</keyword>
<comment type="caution">
    <text evidence="2">The sequence shown here is derived from an EMBL/GenBank/DDBJ whole genome shotgun (WGS) entry which is preliminary data.</text>
</comment>
<reference evidence="2 3" key="1">
    <citation type="submission" date="2018-06" db="EMBL/GenBank/DDBJ databases">
        <title>Complete Genomes of Monosporascus.</title>
        <authorList>
            <person name="Robinson A.J."/>
            <person name="Natvig D.O."/>
        </authorList>
    </citation>
    <scope>NUCLEOTIDE SEQUENCE [LARGE SCALE GENOMIC DNA]</scope>
    <source>
        <strain evidence="2 3">CBS 609.92</strain>
    </source>
</reference>
<evidence type="ECO:0000256" key="1">
    <source>
        <dbReference type="SAM" id="MobiDB-lite"/>
    </source>
</evidence>
<dbReference type="Proteomes" id="UP000294003">
    <property type="component" value="Unassembled WGS sequence"/>
</dbReference>